<evidence type="ECO:0000256" key="7">
    <source>
        <dbReference type="PROSITE-ProRule" id="PRU00473"/>
    </source>
</evidence>
<dbReference type="CDD" id="cd07185">
    <property type="entry name" value="OmpA_C-like"/>
    <property type="match status" value="1"/>
</dbReference>
<evidence type="ECO:0000313" key="11">
    <source>
        <dbReference type="Proteomes" id="UP000316921"/>
    </source>
</evidence>
<dbReference type="PANTHER" id="PTHR30329">
    <property type="entry name" value="STATOR ELEMENT OF FLAGELLAR MOTOR COMPLEX"/>
    <property type="match status" value="1"/>
</dbReference>
<keyword evidence="4" id="KW-0812">Transmembrane</keyword>
<feature type="domain" description="OmpA-like" evidence="9">
    <location>
        <begin position="140"/>
        <end position="260"/>
    </location>
</feature>
<dbReference type="InterPro" id="IPR025713">
    <property type="entry name" value="MotB-like_N_dom"/>
</dbReference>
<dbReference type="Pfam" id="PF00691">
    <property type="entry name" value="OmpA"/>
    <property type="match status" value="1"/>
</dbReference>
<evidence type="ECO:0000313" key="10">
    <source>
        <dbReference type="EMBL" id="QDU70033.1"/>
    </source>
</evidence>
<organism evidence="10 11">
    <name type="scientific">Engelhardtia mirabilis</name>
    <dbReference type="NCBI Taxonomy" id="2528011"/>
    <lineage>
        <taxon>Bacteria</taxon>
        <taxon>Pseudomonadati</taxon>
        <taxon>Planctomycetota</taxon>
        <taxon>Planctomycetia</taxon>
        <taxon>Planctomycetia incertae sedis</taxon>
        <taxon>Engelhardtia</taxon>
    </lineage>
</organism>
<gene>
    <name evidence="10" type="primary">yiaD_3</name>
    <name evidence="10" type="ORF">Pla133_51560</name>
</gene>
<sequence length="281" mass="31215">MSGGAEGGEGTPIDELPPLPRVKEPREEEEPPGAPEWVVTFTDMISLLVTFFVLLMTFSSMEEYELLDVRGLLPGNTGMIEHMNGPTDVKPPENDLLANTDPLNGGERAHERPEDQLDKHTDGGTAQADDQTPIDLNKIGDGLMVTWDANYSFGPGSVEINPKLEQALIELSEVLRFYPHQIVLEGHAAKDHRPTREYPDAETISLARAMSAAQVLIDHGVEEERIQVTGHGAERPRSVANTAESRQANRRVELRVLTLGHARSEQLKHEWRERRNREGGL</sequence>
<comment type="similarity">
    <text evidence="2">Belongs to the MotB family.</text>
</comment>
<dbReference type="InterPro" id="IPR006665">
    <property type="entry name" value="OmpA-like"/>
</dbReference>
<keyword evidence="3" id="KW-1003">Cell membrane</keyword>
<dbReference type="EMBL" id="CP036287">
    <property type="protein sequence ID" value="QDU70033.1"/>
    <property type="molecule type" value="Genomic_DNA"/>
</dbReference>
<evidence type="ECO:0000259" key="9">
    <source>
        <dbReference type="PROSITE" id="PS51123"/>
    </source>
</evidence>
<feature type="region of interest" description="Disordered" evidence="8">
    <location>
        <begin position="82"/>
        <end position="135"/>
    </location>
</feature>
<feature type="region of interest" description="Disordered" evidence="8">
    <location>
        <begin position="1"/>
        <end position="35"/>
    </location>
</feature>
<evidence type="ECO:0000256" key="5">
    <source>
        <dbReference type="ARBA" id="ARBA00022989"/>
    </source>
</evidence>
<feature type="compositionally biased region" description="Basic and acidic residues" evidence="8">
    <location>
        <begin position="107"/>
        <end position="122"/>
    </location>
</feature>
<keyword evidence="11" id="KW-1185">Reference proteome</keyword>
<protein>
    <submittedName>
        <fullName evidence="10">Putative lipoprotein YiaD</fullName>
    </submittedName>
</protein>
<evidence type="ECO:0000256" key="4">
    <source>
        <dbReference type="ARBA" id="ARBA00022692"/>
    </source>
</evidence>
<dbReference type="Pfam" id="PF13677">
    <property type="entry name" value="MotB_plug"/>
    <property type="match status" value="1"/>
</dbReference>
<evidence type="ECO:0000256" key="6">
    <source>
        <dbReference type="ARBA" id="ARBA00023136"/>
    </source>
</evidence>
<dbReference type="PROSITE" id="PS51123">
    <property type="entry name" value="OMPA_2"/>
    <property type="match status" value="1"/>
</dbReference>
<dbReference type="AlphaFoldDB" id="A0A518BST5"/>
<evidence type="ECO:0000256" key="2">
    <source>
        <dbReference type="ARBA" id="ARBA00008914"/>
    </source>
</evidence>
<evidence type="ECO:0000256" key="3">
    <source>
        <dbReference type="ARBA" id="ARBA00022475"/>
    </source>
</evidence>
<reference evidence="10 11" key="1">
    <citation type="submission" date="2019-02" db="EMBL/GenBank/DDBJ databases">
        <title>Deep-cultivation of Planctomycetes and their phenomic and genomic characterization uncovers novel biology.</title>
        <authorList>
            <person name="Wiegand S."/>
            <person name="Jogler M."/>
            <person name="Boedeker C."/>
            <person name="Pinto D."/>
            <person name="Vollmers J."/>
            <person name="Rivas-Marin E."/>
            <person name="Kohn T."/>
            <person name="Peeters S.H."/>
            <person name="Heuer A."/>
            <person name="Rast P."/>
            <person name="Oberbeckmann S."/>
            <person name="Bunk B."/>
            <person name="Jeske O."/>
            <person name="Meyerdierks A."/>
            <person name="Storesund J.E."/>
            <person name="Kallscheuer N."/>
            <person name="Luecker S."/>
            <person name="Lage O.M."/>
            <person name="Pohl T."/>
            <person name="Merkel B.J."/>
            <person name="Hornburger P."/>
            <person name="Mueller R.-W."/>
            <person name="Bruemmer F."/>
            <person name="Labrenz M."/>
            <person name="Spormann A.M."/>
            <person name="Op den Camp H."/>
            <person name="Overmann J."/>
            <person name="Amann R."/>
            <person name="Jetten M.S.M."/>
            <person name="Mascher T."/>
            <person name="Medema M.H."/>
            <person name="Devos D.P."/>
            <person name="Kaster A.-K."/>
            <person name="Ovreas L."/>
            <person name="Rohde M."/>
            <person name="Galperin M.Y."/>
            <person name="Jogler C."/>
        </authorList>
    </citation>
    <scope>NUCLEOTIDE SEQUENCE [LARGE SCALE GENOMIC DNA]</scope>
    <source>
        <strain evidence="10 11">Pla133</strain>
    </source>
</reference>
<dbReference type="KEGG" id="pbap:Pla133_51560"/>
<dbReference type="PANTHER" id="PTHR30329:SF21">
    <property type="entry name" value="LIPOPROTEIN YIAD-RELATED"/>
    <property type="match status" value="1"/>
</dbReference>
<dbReference type="InterPro" id="IPR050330">
    <property type="entry name" value="Bact_OuterMem_StrucFunc"/>
</dbReference>
<dbReference type="SUPFAM" id="SSF103088">
    <property type="entry name" value="OmpA-like"/>
    <property type="match status" value="1"/>
</dbReference>
<dbReference type="Proteomes" id="UP000316921">
    <property type="component" value="Chromosome"/>
</dbReference>
<feature type="compositionally biased region" description="Gly residues" evidence="8">
    <location>
        <begin position="1"/>
        <end position="10"/>
    </location>
</feature>
<keyword evidence="5" id="KW-1133">Transmembrane helix</keyword>
<dbReference type="GO" id="GO:0005886">
    <property type="term" value="C:plasma membrane"/>
    <property type="evidence" value="ECO:0007669"/>
    <property type="project" value="UniProtKB-SubCell"/>
</dbReference>
<dbReference type="InterPro" id="IPR036737">
    <property type="entry name" value="OmpA-like_sf"/>
</dbReference>
<dbReference type="Gene3D" id="3.30.1330.60">
    <property type="entry name" value="OmpA-like domain"/>
    <property type="match status" value="1"/>
</dbReference>
<keyword evidence="6 7" id="KW-0472">Membrane</keyword>
<accession>A0A518BST5</accession>
<evidence type="ECO:0000256" key="8">
    <source>
        <dbReference type="SAM" id="MobiDB-lite"/>
    </source>
</evidence>
<evidence type="ECO:0000256" key="1">
    <source>
        <dbReference type="ARBA" id="ARBA00004162"/>
    </source>
</evidence>
<keyword evidence="10" id="KW-0449">Lipoprotein</keyword>
<dbReference type="RefSeq" id="WP_145070490.1">
    <property type="nucleotide sequence ID" value="NZ_CP036287.1"/>
</dbReference>
<comment type="subcellular location">
    <subcellularLocation>
        <location evidence="1">Cell membrane</location>
        <topology evidence="1">Single-pass membrane protein</topology>
    </subcellularLocation>
</comment>
<proteinExistence type="inferred from homology"/>
<name>A0A518BST5_9BACT</name>